<dbReference type="EMBL" id="BOPG01000078">
    <property type="protein sequence ID" value="GIJ62439.1"/>
    <property type="molecule type" value="Genomic_DNA"/>
</dbReference>
<dbReference type="RefSeq" id="WP_204008092.1">
    <property type="nucleotide sequence ID" value="NZ_BOPG01000078.1"/>
</dbReference>
<accession>A0A8J4E5S4</accession>
<reference evidence="1" key="1">
    <citation type="submission" date="2021-01" db="EMBL/GenBank/DDBJ databases">
        <title>Whole genome shotgun sequence of Virgisporangium aurantiacum NBRC 16421.</title>
        <authorList>
            <person name="Komaki H."/>
            <person name="Tamura T."/>
        </authorList>
    </citation>
    <scope>NUCLEOTIDE SEQUENCE</scope>
    <source>
        <strain evidence="1">NBRC 16421</strain>
    </source>
</reference>
<name>A0A8J4E5S4_9ACTN</name>
<dbReference type="AlphaFoldDB" id="A0A8J4E5S4"/>
<organism evidence="1 2">
    <name type="scientific">Virgisporangium aurantiacum</name>
    <dbReference type="NCBI Taxonomy" id="175570"/>
    <lineage>
        <taxon>Bacteria</taxon>
        <taxon>Bacillati</taxon>
        <taxon>Actinomycetota</taxon>
        <taxon>Actinomycetes</taxon>
        <taxon>Micromonosporales</taxon>
        <taxon>Micromonosporaceae</taxon>
        <taxon>Virgisporangium</taxon>
    </lineage>
</organism>
<keyword evidence="2" id="KW-1185">Reference proteome</keyword>
<protein>
    <submittedName>
        <fullName evidence="1">Uncharacterized protein</fullName>
    </submittedName>
</protein>
<proteinExistence type="predicted"/>
<evidence type="ECO:0000313" key="2">
    <source>
        <dbReference type="Proteomes" id="UP000612585"/>
    </source>
</evidence>
<evidence type="ECO:0000313" key="1">
    <source>
        <dbReference type="EMBL" id="GIJ62439.1"/>
    </source>
</evidence>
<gene>
    <name evidence="1" type="ORF">Vau01_099550</name>
</gene>
<dbReference type="Proteomes" id="UP000612585">
    <property type="component" value="Unassembled WGS sequence"/>
</dbReference>
<comment type="caution">
    <text evidence="1">The sequence shown here is derived from an EMBL/GenBank/DDBJ whole genome shotgun (WGS) entry which is preliminary data.</text>
</comment>
<sequence>MTTATEDPHALHRLLLWADSALADDVVTATRSWLAAGLHADVASAVAFAAMSAGVVPPTDGGRPATVPAIVLASTGPRWPADGPFGALDLTGDHPAGAGPDAVDRGAIELVRFVPDAVALWRSWRFPAGATRAGVDGTRGYLVRLVDDAPDDHPPTVAAWMQANVAGPDPLIRVYRGESELPVHQRMALDRGALLWTRQPARPLRIAGAGAAPPTPTERAYLHSGVPVLLDPDHHGPWPDPAGPPMIRTDGTWVWSDSQSTVDVDLAEHIQLAGTHAPDVDDITVRRAVIAVSS</sequence>